<evidence type="ECO:0000313" key="2">
    <source>
        <dbReference type="EMBL" id="KAJ8020471.1"/>
    </source>
</evidence>
<accession>A0A9Q0YFA0</accession>
<dbReference type="Gene3D" id="1.10.287.1490">
    <property type="match status" value="1"/>
</dbReference>
<keyword evidence="3" id="KW-1185">Reference proteome</keyword>
<proteinExistence type="predicted"/>
<sequence length="516" mass="59545">MLQVFSRENLQLTKLSASRVAMSSISSMARFKNPKKSTGNPTFGSSFALRKSGSLGNLTKRSTANLAPSFGSTSKSTAKAPVDLDNIEAEYIKNLQQQIYFLELESNFLRDQARKATDLQPKMTEEASRMLSKLKELQSDMDSLQLEVRRKESNLDMVNTEKERLDGKLRLLEDNHIREKKLLVEEIVTLKKQNDMIQREINDKEGQILNAKHELDKGSSSLSSAEHQIQMLQAQLDQKTEQLRSTQLALEEKRTDLIKTQSALQEMEDKYFSSTASVQDAAVADLRLEIQNLQRKLKETEMAAEHDRYMKSKMSDDVNGLVKENALFSSQVLELQKQLERERNLRESRDSRHSSNITELVSIKDKEKHLHLELNQTKEELKTERERVAQLMQALTKQEQRSTHLSLEHNTTKSKVAEMEARLSSVENENTQLRRDKMLLVDHVSELQKQVGQKEQETLRYQSHIRTLEGNLEDEKKRSHLETTMQTQKWSEFEKMAESMKNLSRSMTARSITPEY</sequence>
<name>A0A9Q0YFA0_HOLLE</name>
<evidence type="ECO:0000256" key="1">
    <source>
        <dbReference type="SAM" id="Coils"/>
    </source>
</evidence>
<organism evidence="2 3">
    <name type="scientific">Holothuria leucospilota</name>
    <name type="common">Black long sea cucumber</name>
    <name type="synonym">Mertensiothuria leucospilota</name>
    <dbReference type="NCBI Taxonomy" id="206669"/>
    <lineage>
        <taxon>Eukaryota</taxon>
        <taxon>Metazoa</taxon>
        <taxon>Echinodermata</taxon>
        <taxon>Eleutherozoa</taxon>
        <taxon>Echinozoa</taxon>
        <taxon>Holothuroidea</taxon>
        <taxon>Aspidochirotacea</taxon>
        <taxon>Aspidochirotida</taxon>
        <taxon>Holothuriidae</taxon>
        <taxon>Holothuria</taxon>
    </lineage>
</organism>
<feature type="coiled-coil region" evidence="1">
    <location>
        <begin position="364"/>
        <end position="436"/>
    </location>
</feature>
<protein>
    <submittedName>
        <fullName evidence="2">Uncharacterized protein</fullName>
    </submittedName>
</protein>
<gene>
    <name evidence="2" type="ORF">HOLleu_40070</name>
</gene>
<dbReference type="Proteomes" id="UP001152320">
    <property type="component" value="Chromosome 22"/>
</dbReference>
<keyword evidence="1" id="KW-0175">Coiled coil</keyword>
<feature type="coiled-coil region" evidence="1">
    <location>
        <begin position="92"/>
        <end position="303"/>
    </location>
</feature>
<dbReference type="OrthoDB" id="2130396at2759"/>
<evidence type="ECO:0000313" key="3">
    <source>
        <dbReference type="Proteomes" id="UP001152320"/>
    </source>
</evidence>
<comment type="caution">
    <text evidence="2">The sequence shown here is derived from an EMBL/GenBank/DDBJ whole genome shotgun (WGS) entry which is preliminary data.</text>
</comment>
<reference evidence="2" key="1">
    <citation type="submission" date="2021-10" db="EMBL/GenBank/DDBJ databases">
        <title>Tropical sea cucumber genome reveals ecological adaptation and Cuvierian tubules defense mechanism.</title>
        <authorList>
            <person name="Chen T."/>
        </authorList>
    </citation>
    <scope>NUCLEOTIDE SEQUENCE</scope>
    <source>
        <strain evidence="2">Nanhai2018</strain>
        <tissue evidence="2">Muscle</tissue>
    </source>
</reference>
<dbReference type="AlphaFoldDB" id="A0A9Q0YFA0"/>
<dbReference type="EMBL" id="JAIZAY010000022">
    <property type="protein sequence ID" value="KAJ8020471.1"/>
    <property type="molecule type" value="Genomic_DNA"/>
</dbReference>